<organism evidence="5">
    <name type="scientific">Caldithrix abyssi</name>
    <dbReference type="NCBI Taxonomy" id="187145"/>
    <lineage>
        <taxon>Bacteria</taxon>
        <taxon>Pseudomonadati</taxon>
        <taxon>Calditrichota</taxon>
        <taxon>Calditrichia</taxon>
        <taxon>Calditrichales</taxon>
        <taxon>Calditrichaceae</taxon>
        <taxon>Caldithrix</taxon>
    </lineage>
</organism>
<dbReference type="Proteomes" id="UP000886111">
    <property type="component" value="Unassembled WGS sequence"/>
</dbReference>
<dbReference type="SMART" id="SM00028">
    <property type="entry name" value="TPR"/>
    <property type="match status" value="6"/>
</dbReference>
<evidence type="ECO:0000256" key="1">
    <source>
        <dbReference type="ARBA" id="ARBA00022737"/>
    </source>
</evidence>
<dbReference type="PROSITE" id="PS50293">
    <property type="entry name" value="TPR_REGION"/>
    <property type="match status" value="1"/>
</dbReference>
<comment type="caution">
    <text evidence="5">The sequence shown here is derived from an EMBL/GenBank/DDBJ whole genome shotgun (WGS) entry which is preliminary data.</text>
</comment>
<dbReference type="Gene3D" id="1.25.40.10">
    <property type="entry name" value="Tetratricopeptide repeat domain"/>
    <property type="match status" value="3"/>
</dbReference>
<reference evidence="5" key="1">
    <citation type="journal article" date="2020" name="mSystems">
        <title>Genome- and Community-Level Interaction Insights into Carbon Utilization and Element Cycling Functions of Hydrothermarchaeota in Hydrothermal Sediment.</title>
        <authorList>
            <person name="Zhou Z."/>
            <person name="Liu Y."/>
            <person name="Xu W."/>
            <person name="Pan J."/>
            <person name="Luo Z.H."/>
            <person name="Li M."/>
        </authorList>
    </citation>
    <scope>NUCLEOTIDE SEQUENCE [LARGE SCALE GENOMIC DNA]</scope>
    <source>
        <strain evidence="5">HyVt-76</strain>
    </source>
</reference>
<dbReference type="Pfam" id="PF14559">
    <property type="entry name" value="TPR_19"/>
    <property type="match status" value="3"/>
</dbReference>
<sequence>MKKLFLLFVPILVLALLSSCRPPELEGAFVDYNAGRYDNALKLAKEATEKYPTNAEAWYLLGEIYGKKEMYPEMKKAFDKALANNPTPDIQNKIKSATMYYFQQLFNRGVSNYNAYAKMEDTSSEEAKKQLEKSTQFFKLANIVKPDYKAVDLTALGYSILGQKDSALVYYKKLTTEWPDSADAFVKLGRFYVVQQQFKEAIPYLEKALEIDPNNSDAIQIIAEAYDFAGETDKAIETYKRAMKINPEEKAFPFNLGRLYFQKIADENIDEAAKAEYLKGCADAFGRVIELDPSMKEAYDYKSNCEIMAKNYEAALVTLKQATEHFPDEGKFWYNLGVVYYNLKDNAKAKEAIDKAKELGLE</sequence>
<dbReference type="PANTHER" id="PTHR45586">
    <property type="entry name" value="TPR REPEAT-CONTAINING PROTEIN PA4667"/>
    <property type="match status" value="1"/>
</dbReference>
<evidence type="ECO:0000256" key="2">
    <source>
        <dbReference type="ARBA" id="ARBA00022803"/>
    </source>
</evidence>
<feature type="repeat" description="TPR" evidence="3">
    <location>
        <begin position="55"/>
        <end position="88"/>
    </location>
</feature>
<dbReference type="InterPro" id="IPR019734">
    <property type="entry name" value="TPR_rpt"/>
</dbReference>
<accession>A0A7V5LJU7</accession>
<protein>
    <submittedName>
        <fullName evidence="5">Tetratricopeptide repeat protein</fullName>
    </submittedName>
</protein>
<dbReference type="PROSITE" id="PS51257">
    <property type="entry name" value="PROKAR_LIPOPROTEIN"/>
    <property type="match status" value="1"/>
</dbReference>
<keyword evidence="1" id="KW-0677">Repeat</keyword>
<gene>
    <name evidence="5" type="ORF">ENL21_04725</name>
</gene>
<proteinExistence type="predicted"/>
<keyword evidence="2 3" id="KW-0802">TPR repeat</keyword>
<dbReference type="PANTHER" id="PTHR45586:SF1">
    <property type="entry name" value="LIPOPOLYSACCHARIDE ASSEMBLY PROTEIN B"/>
    <property type="match status" value="1"/>
</dbReference>
<dbReference type="InterPro" id="IPR011990">
    <property type="entry name" value="TPR-like_helical_dom_sf"/>
</dbReference>
<feature type="repeat" description="TPR" evidence="3">
    <location>
        <begin position="182"/>
        <end position="215"/>
    </location>
</feature>
<feature type="chain" id="PRO_5030943383" evidence="4">
    <location>
        <begin position="16"/>
        <end position="362"/>
    </location>
</feature>
<dbReference type="AlphaFoldDB" id="A0A7V5LJU7"/>
<dbReference type="PROSITE" id="PS50005">
    <property type="entry name" value="TPR"/>
    <property type="match status" value="3"/>
</dbReference>
<feature type="signal peptide" evidence="4">
    <location>
        <begin position="1"/>
        <end position="15"/>
    </location>
</feature>
<evidence type="ECO:0000256" key="3">
    <source>
        <dbReference type="PROSITE-ProRule" id="PRU00339"/>
    </source>
</evidence>
<evidence type="ECO:0000256" key="4">
    <source>
        <dbReference type="SAM" id="SignalP"/>
    </source>
</evidence>
<keyword evidence="4" id="KW-0732">Signal</keyword>
<name>A0A7V5LJU7_CALAY</name>
<dbReference type="InterPro" id="IPR051012">
    <property type="entry name" value="CellSynth/LPSAsmb/PSIAsmb"/>
</dbReference>
<feature type="repeat" description="TPR" evidence="3">
    <location>
        <begin position="216"/>
        <end position="249"/>
    </location>
</feature>
<dbReference type="SUPFAM" id="SSF48452">
    <property type="entry name" value="TPR-like"/>
    <property type="match status" value="2"/>
</dbReference>
<evidence type="ECO:0000313" key="5">
    <source>
        <dbReference type="EMBL" id="HHE55063.1"/>
    </source>
</evidence>
<dbReference type="EMBL" id="DRTD01000352">
    <property type="protein sequence ID" value="HHE55063.1"/>
    <property type="molecule type" value="Genomic_DNA"/>
</dbReference>